<protein>
    <submittedName>
        <fullName evidence="2">Glycoprotein 2</fullName>
    </submittedName>
</protein>
<dbReference type="Pfam" id="PF01309">
    <property type="entry name" value="EAV_GS"/>
    <property type="match status" value="1"/>
</dbReference>
<keyword evidence="1" id="KW-0472">Membrane</keyword>
<organismHost>
    <name type="scientific">Equidae</name>
    <name type="common">horses</name>
    <dbReference type="NCBI Taxonomy" id="9788"/>
</organismHost>
<feature type="transmembrane region" description="Helical" evidence="1">
    <location>
        <begin position="185"/>
        <end position="204"/>
    </location>
</feature>
<dbReference type="InterPro" id="IPR001913">
    <property type="entry name" value="Equi_arteri_GP2b"/>
</dbReference>
<accession>A0A0D6A0J2</accession>
<organism evidence="2">
    <name type="scientific">Equine arteritis virus</name>
    <name type="common">EAV</name>
    <dbReference type="NCBI Taxonomy" id="11047"/>
    <lineage>
        <taxon>Viruses</taxon>
        <taxon>Riboviria</taxon>
        <taxon>Orthornavirae</taxon>
        <taxon>Pisuviricota</taxon>
        <taxon>Pisoniviricetes</taxon>
        <taxon>Nidovirales</taxon>
        <taxon>Arnidovirineae</taxon>
        <taxon>Arteriviridae</taxon>
        <taxon>Equarterivirinae</taxon>
        <taxon>Alphaarterivirus</taxon>
        <taxon>Alphaarterivirus equid</taxon>
    </lineage>
</organism>
<sequence>MLCFSFLCYLRWLLLLCFYFGSLLPSVESWWRAVHEVRVTDLFKDLQCDNLRAKDAFPSLGYALSIGQSRLSYMLQDWLLAAHRKEVMPSNVMPMPGLTPDCFDHLESSSYAPFINAYRQAILSQYPQELLLEAINCKLLAVVAPALYHNYHLANLTGPATWVVPTVGQLHFYASSSIFSSSIEVLAAIILLFACIPLVTRVYISFTQLMSPSLRTSSGILPRRKIL</sequence>
<dbReference type="EMBL" id="LC000003">
    <property type="protein sequence ID" value="BAQ56332.1"/>
    <property type="molecule type" value="Genomic_RNA"/>
</dbReference>
<keyword evidence="1" id="KW-1133">Transmembrane helix</keyword>
<evidence type="ECO:0000256" key="1">
    <source>
        <dbReference type="SAM" id="Phobius"/>
    </source>
</evidence>
<reference evidence="2" key="1">
    <citation type="submission" date="2014-09" db="EMBL/GenBank/DDBJ databases">
        <title>Equine arteritis virus complete genome.</title>
        <authorList>
            <person name="Steinbach F."/>
            <person name="Westcott D.G."/>
            <person name="Mcgowan S.L."/>
            <person name="Grierson S.S."/>
            <person name="Frossard J.P."/>
            <person name="Choudhury B."/>
        </authorList>
    </citation>
    <scope>NUCLEOTIDE SEQUENCE [LARGE SCALE GENOMIC DNA]</scope>
    <source>
        <strain evidence="2">GB_Glos_2012</strain>
    </source>
</reference>
<proteinExistence type="predicted"/>
<name>A0A0D6A0J2_EAV</name>
<evidence type="ECO:0000313" key="2">
    <source>
        <dbReference type="EMBL" id="BAQ56332.1"/>
    </source>
</evidence>
<dbReference type="GO" id="GO:0019031">
    <property type="term" value="C:viral envelope"/>
    <property type="evidence" value="ECO:0007669"/>
    <property type="project" value="InterPro"/>
</dbReference>
<dbReference type="Proteomes" id="UP000096490">
    <property type="component" value="Genome"/>
</dbReference>
<keyword evidence="1" id="KW-0812">Transmembrane</keyword>